<keyword evidence="3" id="KW-1185">Reference proteome</keyword>
<dbReference type="EMBL" id="JABFAF010000011">
    <property type="protein sequence ID" value="MBA0869842.1"/>
    <property type="molecule type" value="Genomic_DNA"/>
</dbReference>
<feature type="coiled-coil region" evidence="1">
    <location>
        <begin position="194"/>
        <end position="275"/>
    </location>
</feature>
<dbReference type="PANTHER" id="PTHR48200">
    <property type="entry name" value="PROTEIN, PUTATIVE-RELATED"/>
    <property type="match status" value="1"/>
</dbReference>
<sequence length="318" mass="37763">LLNRELVIEKRFLDKVEDALPSEYVKEFVATPRRDNILEENWMAILQSFQDEDIEWRASWMIPDEILYRCGDFDWYRSRQFVPTTQGLAQCKFAYKGDNYKKKVREISNAWNQSHKMKIFSANSMTTPEYDWWWGKRVNENVPALGQENTRPIVEHLQVVLSELEIINLKIDYKKLCLSIKTAGLGKTSKQWDLLESQNEKVRLRARVAELERLLHKYRIRNSLIELKASINRIEELKRMIEELEIALQNCELRVELLETNNEHWKEQIQCAQDQIRDRDHIMGEVVTQVREVADHLQTLAIQADMLSLKYELELDRG</sequence>
<dbReference type="PANTHER" id="PTHR48200:SF1">
    <property type="entry name" value="AMINOTRANSFERASE-LIKE PLANT MOBILE DOMAIN-CONTAINING PROTEIN"/>
    <property type="match status" value="1"/>
</dbReference>
<evidence type="ECO:0000313" key="2">
    <source>
        <dbReference type="EMBL" id="MBA0869842.1"/>
    </source>
</evidence>
<reference evidence="2 3" key="1">
    <citation type="journal article" date="2019" name="Genome Biol. Evol.">
        <title>Insights into the evolution of the New World diploid cottons (Gossypium, subgenus Houzingenia) based on genome sequencing.</title>
        <authorList>
            <person name="Grover C.E."/>
            <person name="Arick M.A. 2nd"/>
            <person name="Thrash A."/>
            <person name="Conover J.L."/>
            <person name="Sanders W.S."/>
            <person name="Peterson D.G."/>
            <person name="Frelichowski J.E."/>
            <person name="Scheffler J.A."/>
            <person name="Scheffler B.E."/>
            <person name="Wendel J.F."/>
        </authorList>
    </citation>
    <scope>NUCLEOTIDE SEQUENCE [LARGE SCALE GENOMIC DNA]</scope>
    <source>
        <strain evidence="2">1</strain>
        <tissue evidence="2">Leaf</tissue>
    </source>
</reference>
<gene>
    <name evidence="2" type="ORF">Goshw_004054</name>
</gene>
<name>A0A7J9MFI8_GOSSC</name>
<dbReference type="OrthoDB" id="10444275at2759"/>
<evidence type="ECO:0000313" key="3">
    <source>
        <dbReference type="Proteomes" id="UP000593576"/>
    </source>
</evidence>
<dbReference type="Proteomes" id="UP000593576">
    <property type="component" value="Unassembled WGS sequence"/>
</dbReference>
<evidence type="ECO:0000256" key="1">
    <source>
        <dbReference type="SAM" id="Coils"/>
    </source>
</evidence>
<accession>A0A7J9MFI8</accession>
<protein>
    <submittedName>
        <fullName evidence="2">Uncharacterized protein</fullName>
    </submittedName>
</protein>
<organism evidence="2 3">
    <name type="scientific">Gossypium schwendimanii</name>
    <name type="common">Cotton</name>
    <dbReference type="NCBI Taxonomy" id="34291"/>
    <lineage>
        <taxon>Eukaryota</taxon>
        <taxon>Viridiplantae</taxon>
        <taxon>Streptophyta</taxon>
        <taxon>Embryophyta</taxon>
        <taxon>Tracheophyta</taxon>
        <taxon>Spermatophyta</taxon>
        <taxon>Magnoliopsida</taxon>
        <taxon>eudicotyledons</taxon>
        <taxon>Gunneridae</taxon>
        <taxon>Pentapetalae</taxon>
        <taxon>rosids</taxon>
        <taxon>malvids</taxon>
        <taxon>Malvales</taxon>
        <taxon>Malvaceae</taxon>
        <taxon>Malvoideae</taxon>
        <taxon>Gossypium</taxon>
    </lineage>
</organism>
<comment type="caution">
    <text evidence="2">The sequence shown here is derived from an EMBL/GenBank/DDBJ whole genome shotgun (WGS) entry which is preliminary data.</text>
</comment>
<dbReference type="AlphaFoldDB" id="A0A7J9MFI8"/>
<proteinExistence type="predicted"/>
<feature type="non-terminal residue" evidence="2">
    <location>
        <position position="318"/>
    </location>
</feature>
<keyword evidence="1" id="KW-0175">Coiled coil</keyword>